<keyword evidence="4" id="KW-0853">WD repeat</keyword>
<evidence type="ECO:0000256" key="3">
    <source>
        <dbReference type="ARBA" id="ARBA00038335"/>
    </source>
</evidence>
<evidence type="ECO:0000256" key="4">
    <source>
        <dbReference type="PROSITE-ProRule" id="PRU00221"/>
    </source>
</evidence>
<dbReference type="SUPFAM" id="SSF50978">
    <property type="entry name" value="WD40 repeat-like"/>
    <property type="match status" value="1"/>
</dbReference>
<dbReference type="AlphaFoldDB" id="A0A1Y1KTT8"/>
<dbReference type="InterPro" id="IPR036322">
    <property type="entry name" value="WD40_repeat_dom_sf"/>
</dbReference>
<feature type="region of interest" description="Disordered" evidence="5">
    <location>
        <begin position="552"/>
        <end position="590"/>
    </location>
</feature>
<feature type="domain" description="Small-subunit processome Utp12" evidence="6">
    <location>
        <begin position="422"/>
        <end position="523"/>
    </location>
</feature>
<comment type="similarity">
    <text evidence="3">Belongs to the UTP5 family.</text>
</comment>
<evidence type="ECO:0000256" key="5">
    <source>
        <dbReference type="SAM" id="MobiDB-lite"/>
    </source>
</evidence>
<name>A0A1Y1KTT8_PHOPY</name>
<evidence type="ECO:0000256" key="1">
    <source>
        <dbReference type="ARBA" id="ARBA00004123"/>
    </source>
</evidence>
<comment type="subcellular location">
    <subcellularLocation>
        <location evidence="1">Nucleus</location>
    </subcellularLocation>
</comment>
<organism evidence="7">
    <name type="scientific">Photinus pyralis</name>
    <name type="common">Common eastern firefly</name>
    <name type="synonym">Lampyris pyralis</name>
    <dbReference type="NCBI Taxonomy" id="7054"/>
    <lineage>
        <taxon>Eukaryota</taxon>
        <taxon>Metazoa</taxon>
        <taxon>Ecdysozoa</taxon>
        <taxon>Arthropoda</taxon>
        <taxon>Hexapoda</taxon>
        <taxon>Insecta</taxon>
        <taxon>Pterygota</taxon>
        <taxon>Neoptera</taxon>
        <taxon>Endopterygota</taxon>
        <taxon>Coleoptera</taxon>
        <taxon>Polyphaga</taxon>
        <taxon>Elateriformia</taxon>
        <taxon>Elateroidea</taxon>
        <taxon>Lampyridae</taxon>
        <taxon>Lampyrinae</taxon>
        <taxon>Photinus</taxon>
    </lineage>
</organism>
<dbReference type="PROSITE" id="PS50082">
    <property type="entry name" value="WD_REPEATS_2"/>
    <property type="match status" value="1"/>
</dbReference>
<proteinExistence type="inferred from homology"/>
<dbReference type="InterPro" id="IPR007148">
    <property type="entry name" value="SSU_processome_Utp12"/>
</dbReference>
<dbReference type="InterPro" id="IPR052414">
    <property type="entry name" value="U3_snoRNA-assoc_WDR"/>
</dbReference>
<dbReference type="InterPro" id="IPR001680">
    <property type="entry name" value="WD40_rpt"/>
</dbReference>
<protein>
    <recommendedName>
        <fullName evidence="6">Small-subunit processome Utp12 domain-containing protein</fullName>
    </recommendedName>
</protein>
<feature type="compositionally biased region" description="Acidic residues" evidence="5">
    <location>
        <begin position="565"/>
        <end position="590"/>
    </location>
</feature>
<dbReference type="PANTHER" id="PTHR44267:SF1">
    <property type="entry name" value="WD REPEAT-CONTAINING PROTEIN 43"/>
    <property type="match status" value="1"/>
</dbReference>
<dbReference type="PANTHER" id="PTHR44267">
    <property type="entry name" value="WD REPEAT-CONTAINING PROTEIN 43"/>
    <property type="match status" value="1"/>
</dbReference>
<dbReference type="InterPro" id="IPR015943">
    <property type="entry name" value="WD40/YVTN_repeat-like_dom_sf"/>
</dbReference>
<accession>A0A1Y1KTT8</accession>
<evidence type="ECO:0000313" key="7">
    <source>
        <dbReference type="EMBL" id="JAV62826.1"/>
    </source>
</evidence>
<dbReference type="Gene3D" id="2.130.10.10">
    <property type="entry name" value="YVTN repeat-like/Quinoprotein amine dehydrogenase"/>
    <property type="match status" value="1"/>
</dbReference>
<evidence type="ECO:0000256" key="2">
    <source>
        <dbReference type="ARBA" id="ARBA00023242"/>
    </source>
</evidence>
<dbReference type="EMBL" id="GEZM01078225">
    <property type="protein sequence ID" value="JAV62826.1"/>
    <property type="molecule type" value="Transcribed_RNA"/>
</dbReference>
<dbReference type="GO" id="GO:0000462">
    <property type="term" value="P:maturation of SSU-rRNA from tricistronic rRNA transcript (SSU-rRNA, 5.8S rRNA, LSU-rRNA)"/>
    <property type="evidence" value="ECO:0007669"/>
    <property type="project" value="TreeGrafter"/>
</dbReference>
<feature type="repeat" description="WD" evidence="4">
    <location>
        <begin position="1"/>
        <end position="34"/>
    </location>
</feature>
<keyword evidence="2" id="KW-0539">Nucleus</keyword>
<dbReference type="Pfam" id="PF04003">
    <property type="entry name" value="Utp12"/>
    <property type="match status" value="1"/>
</dbReference>
<dbReference type="GO" id="GO:0005730">
    <property type="term" value="C:nucleolus"/>
    <property type="evidence" value="ECO:0007669"/>
    <property type="project" value="TreeGrafter"/>
</dbReference>
<evidence type="ECO:0000259" key="6">
    <source>
        <dbReference type="Pfam" id="PF04003"/>
    </source>
</evidence>
<reference evidence="7" key="1">
    <citation type="journal article" date="2016" name="Sci. Rep.">
        <title>Molecular characterization of firefly nuptial gifts: a multi-omics approach sheds light on postcopulatory sexual selection.</title>
        <authorList>
            <person name="Al-Wathiqui N."/>
            <person name="Fallon T.R."/>
            <person name="South A."/>
            <person name="Weng J.K."/>
            <person name="Lewis S.M."/>
        </authorList>
    </citation>
    <scope>NUCLEOTIDE SEQUENCE</scope>
</reference>
<sequence>MATQFSKDGKHFARLSTNGKLKLWETSTSSFLQEFTPDFHLTSPCTCLHFVQRDSSENHVPRKKKRKDSTSTSLPAIALGTSTGKLLVYSISKGDLDYTIDSETSLPIKCMSWCDGAILYSAIDQNIVKWNLEKRWVKSKWKVGNEIITSILALPYNKVMVGAKMLKLCDASTQEVLRTFTGHTHDVVFLNYLSPSSGGDTYVISGSSGDRLLTVWNVSEGSEEKTGVANFLMDDVPAYVSTLCSEGSSNVVAVTQGGVAHFYKHTLNGKCSKPLKPRTKIQVASHLIQKQTVSLIPIVGARLNDDLSLLLGYGNEVLLTFENIDISDNEKLQTLVREDRNLTKVGHNAIAKTQTPLVDNVHYLTPHASGTFKRKSDGRQEVPMEIRLENLTLNKLDSKSKTPRVNNVAQLLVQGLHSKNKTILASVLNGNHDESVIKNTIKRLPVPVLLPLVQELTALIQGTTVPSQYGSVWLKHLLEVHAGIFLSNPDLPNMLGPVLGSIESRLSLLTPLNRLKGRLDLLVSQVANVTAAEEDKEEDALLVYNDKGLSDSESEIMDVAPQSESENEWNEDSEVGESNAEESDNDIEML</sequence>